<sequence length="488" mass="54647">MHLHSGTSSLRATSILQSSEERMDDLKDHDNDYVLGEFNKSFAILEILIEYLREEHIVEMKHEQRVQWPEAIGFVSQGQTSGSPEINPYLSPFRKGGIALPVLQLLNSLNKFSHGLARRVLGHSLVVHLGDDDFAPSSKSGVNEFALLGDYTRAVSITCRNAFDADTDPQRRFVAALGRTDGSLRSLQVKFANMSEVGEGFRSVLHCAPALEELGLVRIGISSGISLSQVMESLFKYQPDFRTMVVPDYLRSLRSLRIIKLRHLELESIPVGGRGLPSQLSPLRACGSLREIHLYRPFRRSSIPIGCFQDSVYKLSWTRGEAGDEFTLDSVWLQTNRAALDMPPEFVAFVSTVKNVTLQVFSGYAMATETIPHFLSDWASLRNLTFLTENFPERELLEGIPKSVDSLAITFEAGLCWAAPEDLDTHLSKALDRLSTKNVQLYPRMRHIRAKPFRGDWLLSADRSVFRKSHALCVGRGGRLSIKNGIET</sequence>
<dbReference type="Proteomes" id="UP000053477">
    <property type="component" value="Unassembled WGS sequence"/>
</dbReference>
<dbReference type="EMBL" id="KQ085900">
    <property type="protein sequence ID" value="KLO17866.1"/>
    <property type="molecule type" value="Genomic_DNA"/>
</dbReference>
<dbReference type="SUPFAM" id="SSF52047">
    <property type="entry name" value="RNI-like"/>
    <property type="match status" value="1"/>
</dbReference>
<organism evidence="1 2">
    <name type="scientific">Schizopora paradoxa</name>
    <dbReference type="NCBI Taxonomy" id="27342"/>
    <lineage>
        <taxon>Eukaryota</taxon>
        <taxon>Fungi</taxon>
        <taxon>Dikarya</taxon>
        <taxon>Basidiomycota</taxon>
        <taxon>Agaricomycotina</taxon>
        <taxon>Agaricomycetes</taxon>
        <taxon>Hymenochaetales</taxon>
        <taxon>Schizoporaceae</taxon>
        <taxon>Schizopora</taxon>
    </lineage>
</organism>
<evidence type="ECO:0000313" key="1">
    <source>
        <dbReference type="EMBL" id="KLO17866.1"/>
    </source>
</evidence>
<dbReference type="InParanoid" id="A0A0H2SL88"/>
<evidence type="ECO:0000313" key="2">
    <source>
        <dbReference type="Proteomes" id="UP000053477"/>
    </source>
</evidence>
<protein>
    <submittedName>
        <fullName evidence="1">Uncharacterized protein</fullName>
    </submittedName>
</protein>
<gene>
    <name evidence="1" type="ORF">SCHPADRAFT_145590</name>
</gene>
<accession>A0A0H2SL88</accession>
<dbReference type="AlphaFoldDB" id="A0A0H2SL88"/>
<name>A0A0H2SL88_9AGAM</name>
<keyword evidence="2" id="KW-1185">Reference proteome</keyword>
<proteinExistence type="predicted"/>
<reference evidence="1 2" key="1">
    <citation type="submission" date="2015-04" db="EMBL/GenBank/DDBJ databases">
        <title>Complete genome sequence of Schizopora paradoxa KUC8140, a cosmopolitan wood degrader in East Asia.</title>
        <authorList>
            <consortium name="DOE Joint Genome Institute"/>
            <person name="Min B."/>
            <person name="Park H."/>
            <person name="Jang Y."/>
            <person name="Kim J.-J."/>
            <person name="Kim K.H."/>
            <person name="Pangilinan J."/>
            <person name="Lipzen A."/>
            <person name="Riley R."/>
            <person name="Grigoriev I.V."/>
            <person name="Spatafora J.W."/>
            <person name="Choi I.-G."/>
        </authorList>
    </citation>
    <scope>NUCLEOTIDE SEQUENCE [LARGE SCALE GENOMIC DNA]</scope>
    <source>
        <strain evidence="1 2">KUC8140</strain>
    </source>
</reference>